<organism evidence="1">
    <name type="scientific">Salix viminalis</name>
    <name type="common">Common osier</name>
    <name type="synonym">Basket willow</name>
    <dbReference type="NCBI Taxonomy" id="40686"/>
    <lineage>
        <taxon>Eukaryota</taxon>
        <taxon>Viridiplantae</taxon>
        <taxon>Streptophyta</taxon>
        <taxon>Embryophyta</taxon>
        <taxon>Tracheophyta</taxon>
        <taxon>Spermatophyta</taxon>
        <taxon>Magnoliopsida</taxon>
        <taxon>eudicotyledons</taxon>
        <taxon>Gunneridae</taxon>
        <taxon>Pentapetalae</taxon>
        <taxon>rosids</taxon>
        <taxon>fabids</taxon>
        <taxon>Malpighiales</taxon>
        <taxon>Salicaceae</taxon>
        <taxon>Saliceae</taxon>
        <taxon>Salix</taxon>
    </lineage>
</organism>
<accession>A0A6N2KER7</accession>
<gene>
    <name evidence="1" type="ORF">SVIM_LOCUS76513</name>
</gene>
<protein>
    <submittedName>
        <fullName evidence="1">Uncharacterized protein</fullName>
    </submittedName>
</protein>
<evidence type="ECO:0000313" key="1">
    <source>
        <dbReference type="EMBL" id="VFU26868.1"/>
    </source>
</evidence>
<proteinExistence type="predicted"/>
<name>A0A6N2KER7_SALVM</name>
<reference evidence="1" key="1">
    <citation type="submission" date="2019-03" db="EMBL/GenBank/DDBJ databases">
        <authorList>
            <person name="Mank J."/>
            <person name="Almeida P."/>
        </authorList>
    </citation>
    <scope>NUCLEOTIDE SEQUENCE</scope>
    <source>
        <strain evidence="1">78183</strain>
    </source>
</reference>
<dbReference type="AlphaFoldDB" id="A0A6N2KER7"/>
<sequence length="99" mass="11962">MSFCRVHRHTFPHTRIENVPIPLSERRFYPSPTHFLFLQNLSLSLEKEKLRKWENNKFKLFLFSHFFDTYHSIRAPLFLSVFFSCSLLVRTARKIFLGV</sequence>
<dbReference type="EMBL" id="CAADRP010000335">
    <property type="protein sequence ID" value="VFU26868.1"/>
    <property type="molecule type" value="Genomic_DNA"/>
</dbReference>